<sequence length="256" mass="27794">MEAHVAELWSTQEGPPDGPVMLLLHGAGVGAWMWRDQVAVLRERYRVIAPDLPGHDHSAGVPFTSSAELVEDLARLVRAHARGREVAVVGFSYGAQLALALATSHPDLVRHVVAVSALTAAMPLEAASRALVRAAAPLGRQRWFARLQARSMFVPDDLVDDYLRTVRALPTRDLVAVLAANAAFRAPQTWSAYPGRALLLAGDREVKPLVRGLRALQEQLPGAELEIVPGAGHGLPLERPTWFTTRLLAFLDPTTR</sequence>
<dbReference type="AlphaFoldDB" id="A0A8H9L3X6"/>
<dbReference type="Proteomes" id="UP000655589">
    <property type="component" value="Unassembled WGS sequence"/>
</dbReference>
<evidence type="ECO:0000259" key="1">
    <source>
        <dbReference type="Pfam" id="PF12697"/>
    </source>
</evidence>
<dbReference type="Gene3D" id="3.40.50.1820">
    <property type="entry name" value="alpha/beta hydrolase"/>
    <property type="match status" value="1"/>
</dbReference>
<dbReference type="GO" id="GO:0016787">
    <property type="term" value="F:hydrolase activity"/>
    <property type="evidence" value="ECO:0007669"/>
    <property type="project" value="UniProtKB-KW"/>
</dbReference>
<keyword evidence="3" id="KW-1185">Reference proteome</keyword>
<keyword evidence="2" id="KW-0378">Hydrolase</keyword>
<gene>
    <name evidence="2" type="ORF">GCM10010102_27030</name>
</gene>
<feature type="domain" description="AB hydrolase-1" evidence="1">
    <location>
        <begin position="22"/>
        <end position="243"/>
    </location>
</feature>
<reference evidence="2" key="2">
    <citation type="submission" date="2020-09" db="EMBL/GenBank/DDBJ databases">
        <authorList>
            <person name="Sun Q."/>
            <person name="Ohkuma M."/>
        </authorList>
    </citation>
    <scope>NUCLEOTIDE SEQUENCE</scope>
    <source>
        <strain evidence="2">JCM 3051</strain>
    </source>
</reference>
<protein>
    <submittedName>
        <fullName evidence="2">Alpha/beta hydrolase</fullName>
    </submittedName>
</protein>
<dbReference type="PANTHER" id="PTHR43798">
    <property type="entry name" value="MONOACYLGLYCEROL LIPASE"/>
    <property type="match status" value="1"/>
</dbReference>
<reference evidence="2" key="1">
    <citation type="journal article" date="2014" name="Int. J. Syst. Evol. Microbiol.">
        <title>Complete genome sequence of Corynebacterium casei LMG S-19264T (=DSM 44701T), isolated from a smear-ripened cheese.</title>
        <authorList>
            <consortium name="US DOE Joint Genome Institute (JGI-PGF)"/>
            <person name="Walter F."/>
            <person name="Albersmeier A."/>
            <person name="Kalinowski J."/>
            <person name="Ruckert C."/>
        </authorList>
    </citation>
    <scope>NUCLEOTIDE SEQUENCE</scope>
    <source>
        <strain evidence="2">JCM 3051</strain>
    </source>
</reference>
<comment type="caution">
    <text evidence="2">The sequence shown here is derived from an EMBL/GenBank/DDBJ whole genome shotgun (WGS) entry which is preliminary data.</text>
</comment>
<dbReference type="InterPro" id="IPR000073">
    <property type="entry name" value="AB_hydrolase_1"/>
</dbReference>
<dbReference type="EMBL" id="BMPT01000010">
    <property type="protein sequence ID" value="GGM30118.1"/>
    <property type="molecule type" value="Genomic_DNA"/>
</dbReference>
<dbReference type="PRINTS" id="PR00111">
    <property type="entry name" value="ABHYDROLASE"/>
</dbReference>
<dbReference type="InterPro" id="IPR029058">
    <property type="entry name" value="AB_hydrolase_fold"/>
</dbReference>
<dbReference type="InterPro" id="IPR050266">
    <property type="entry name" value="AB_hydrolase_sf"/>
</dbReference>
<name>A0A8H9L3X6_9MICO</name>
<dbReference type="SUPFAM" id="SSF53474">
    <property type="entry name" value="alpha/beta-Hydrolases"/>
    <property type="match status" value="1"/>
</dbReference>
<evidence type="ECO:0000313" key="2">
    <source>
        <dbReference type="EMBL" id="GGM30118.1"/>
    </source>
</evidence>
<proteinExistence type="predicted"/>
<organism evidence="2 3">
    <name type="scientific">Promicromonospora citrea</name>
    <dbReference type="NCBI Taxonomy" id="43677"/>
    <lineage>
        <taxon>Bacteria</taxon>
        <taxon>Bacillati</taxon>
        <taxon>Actinomycetota</taxon>
        <taxon>Actinomycetes</taxon>
        <taxon>Micrococcales</taxon>
        <taxon>Promicromonosporaceae</taxon>
        <taxon>Promicromonospora</taxon>
    </lineage>
</organism>
<accession>A0A8H9L3X6</accession>
<dbReference type="Pfam" id="PF12697">
    <property type="entry name" value="Abhydrolase_6"/>
    <property type="match status" value="1"/>
</dbReference>
<evidence type="ECO:0000313" key="3">
    <source>
        <dbReference type="Proteomes" id="UP000655589"/>
    </source>
</evidence>